<reference evidence="1 2" key="1">
    <citation type="submission" date="2024-10" db="EMBL/GenBank/DDBJ databases">
        <title>The Natural Products Discovery Center: Release of the First 8490 Sequenced Strains for Exploring Actinobacteria Biosynthetic Diversity.</title>
        <authorList>
            <person name="Kalkreuter E."/>
            <person name="Kautsar S.A."/>
            <person name="Yang D."/>
            <person name="Bader C.D."/>
            <person name="Teijaro C.N."/>
            <person name="Fluegel L."/>
            <person name="Davis C.M."/>
            <person name="Simpson J.R."/>
            <person name="Lauterbach L."/>
            <person name="Steele A.D."/>
            <person name="Gui C."/>
            <person name="Meng S."/>
            <person name="Li G."/>
            <person name="Viehrig K."/>
            <person name="Ye F."/>
            <person name="Su P."/>
            <person name="Kiefer A.F."/>
            <person name="Nichols A."/>
            <person name="Cepeda A.J."/>
            <person name="Yan W."/>
            <person name="Fan B."/>
            <person name="Jiang Y."/>
            <person name="Adhikari A."/>
            <person name="Zheng C.-J."/>
            <person name="Schuster L."/>
            <person name="Cowan T.M."/>
            <person name="Smanski M.J."/>
            <person name="Chevrette M.G."/>
            <person name="De Carvalho L.P.S."/>
            <person name="Shen B."/>
        </authorList>
    </citation>
    <scope>NUCLEOTIDE SEQUENCE [LARGE SCALE GENOMIC DNA]</scope>
    <source>
        <strain evidence="1 2">NPDC050545</strain>
    </source>
</reference>
<keyword evidence="2" id="KW-1185">Reference proteome</keyword>
<evidence type="ECO:0000313" key="2">
    <source>
        <dbReference type="Proteomes" id="UP001612741"/>
    </source>
</evidence>
<gene>
    <name evidence="1" type="ORF">ACIBG2_43965</name>
</gene>
<accession>A0ABW7Z8A9</accession>
<dbReference type="Proteomes" id="UP001612741">
    <property type="component" value="Unassembled WGS sequence"/>
</dbReference>
<organism evidence="1 2">
    <name type="scientific">Nonomuraea typhae</name>
    <dbReference type="NCBI Taxonomy" id="2603600"/>
    <lineage>
        <taxon>Bacteria</taxon>
        <taxon>Bacillati</taxon>
        <taxon>Actinomycetota</taxon>
        <taxon>Actinomycetes</taxon>
        <taxon>Streptosporangiales</taxon>
        <taxon>Streptosporangiaceae</taxon>
        <taxon>Nonomuraea</taxon>
    </lineage>
</organism>
<proteinExistence type="predicted"/>
<sequence>MFAIEEPQMMDGPVVFFDTARDRLSLVETTESHVSENAILRNLAAEGVLWNVSWQAGSHNRTVYVEDGAILLSWLDAQYENYPRQRVHAEIDIHIDAIDNLCHTETRTPFLADLMTIVELSTSARLDVDWFETNQPCMIVNDPDETHGWPFEPPRL</sequence>
<name>A0ABW7Z8A9_9ACTN</name>
<protein>
    <submittedName>
        <fullName evidence="1">Uncharacterized protein</fullName>
    </submittedName>
</protein>
<dbReference type="EMBL" id="JBITGY010000015">
    <property type="protein sequence ID" value="MFI6504405.1"/>
    <property type="molecule type" value="Genomic_DNA"/>
</dbReference>
<comment type="caution">
    <text evidence="1">The sequence shown here is derived from an EMBL/GenBank/DDBJ whole genome shotgun (WGS) entry which is preliminary data.</text>
</comment>
<dbReference type="RefSeq" id="WP_397090152.1">
    <property type="nucleotide sequence ID" value="NZ_JBITGY010000015.1"/>
</dbReference>
<evidence type="ECO:0000313" key="1">
    <source>
        <dbReference type="EMBL" id="MFI6504405.1"/>
    </source>
</evidence>